<reference evidence="2" key="2">
    <citation type="submission" date="2018-05" db="EMBL/GenBank/DDBJ databases">
        <title>OpunRS2 (Oryza punctata Reference Sequence Version 2).</title>
        <authorList>
            <person name="Zhang J."/>
            <person name="Kudrna D."/>
            <person name="Lee S."/>
            <person name="Talag J."/>
            <person name="Welchert J."/>
            <person name="Wing R.A."/>
        </authorList>
    </citation>
    <scope>NUCLEOTIDE SEQUENCE [LARGE SCALE GENOMIC DNA]</scope>
</reference>
<dbReference type="HOGENOM" id="CLU_2610189_0_0_1"/>
<sequence length="79" mass="8667">MEIKGNLRRFFVFFFELWLAATLVLVLLCVLANTRRSSEMSSEAAEVCNCSQIGIASSPISEEVTATSGDSIEFMTIAI</sequence>
<keyword evidence="1" id="KW-0812">Transmembrane</keyword>
<dbReference type="EnsemblPlants" id="OPUNC01G40970.1">
    <property type="protein sequence ID" value="OPUNC01G40970.1"/>
    <property type="gene ID" value="OPUNC01G40970"/>
</dbReference>
<keyword evidence="1" id="KW-1133">Transmembrane helix</keyword>
<reference evidence="2" key="1">
    <citation type="submission" date="2015-04" db="UniProtKB">
        <authorList>
            <consortium name="EnsemblPlants"/>
        </authorList>
    </citation>
    <scope>IDENTIFICATION</scope>
</reference>
<protein>
    <submittedName>
        <fullName evidence="2">Uncharacterized protein</fullName>
    </submittedName>
</protein>
<proteinExistence type="predicted"/>
<dbReference type="Proteomes" id="UP000026962">
    <property type="component" value="Chromosome 1"/>
</dbReference>
<keyword evidence="1" id="KW-0472">Membrane</keyword>
<name>A0A0E0JSW6_ORYPU</name>
<evidence type="ECO:0000313" key="2">
    <source>
        <dbReference type="EnsemblPlants" id="OPUNC01G40970.1"/>
    </source>
</evidence>
<dbReference type="AlphaFoldDB" id="A0A0E0JSW6"/>
<feature type="transmembrane region" description="Helical" evidence="1">
    <location>
        <begin position="12"/>
        <end position="32"/>
    </location>
</feature>
<dbReference type="Gramene" id="OPUNC01G40970.1">
    <property type="protein sequence ID" value="OPUNC01G40970.1"/>
    <property type="gene ID" value="OPUNC01G40970"/>
</dbReference>
<evidence type="ECO:0000256" key="1">
    <source>
        <dbReference type="SAM" id="Phobius"/>
    </source>
</evidence>
<evidence type="ECO:0000313" key="3">
    <source>
        <dbReference type="Proteomes" id="UP000026962"/>
    </source>
</evidence>
<organism evidence="2">
    <name type="scientific">Oryza punctata</name>
    <name type="common">Red rice</name>
    <dbReference type="NCBI Taxonomy" id="4537"/>
    <lineage>
        <taxon>Eukaryota</taxon>
        <taxon>Viridiplantae</taxon>
        <taxon>Streptophyta</taxon>
        <taxon>Embryophyta</taxon>
        <taxon>Tracheophyta</taxon>
        <taxon>Spermatophyta</taxon>
        <taxon>Magnoliopsida</taxon>
        <taxon>Liliopsida</taxon>
        <taxon>Poales</taxon>
        <taxon>Poaceae</taxon>
        <taxon>BOP clade</taxon>
        <taxon>Oryzoideae</taxon>
        <taxon>Oryzeae</taxon>
        <taxon>Oryzinae</taxon>
        <taxon>Oryza</taxon>
    </lineage>
</organism>
<keyword evidence="3" id="KW-1185">Reference proteome</keyword>
<accession>A0A0E0JSW6</accession>